<name>A0A1B9CSK6_MYCMA</name>
<dbReference type="EMBL" id="MBEE01000232">
    <property type="protein sequence ID" value="OCB45492.1"/>
    <property type="molecule type" value="Genomic_DNA"/>
</dbReference>
<comment type="caution">
    <text evidence="1">The sequence shown here is derived from an EMBL/GenBank/DDBJ whole genome shotgun (WGS) entry which is preliminary data.</text>
</comment>
<evidence type="ECO:0000313" key="1">
    <source>
        <dbReference type="EMBL" id="OCB45492.1"/>
    </source>
</evidence>
<protein>
    <submittedName>
        <fullName evidence="1">Uncharacterized protein</fullName>
    </submittedName>
</protein>
<accession>A0A1B9CSK6</accession>
<evidence type="ECO:0000313" key="2">
    <source>
        <dbReference type="Proteomes" id="UP000092683"/>
    </source>
</evidence>
<organism evidence="1 2">
    <name type="scientific">Mycobacterium malmoense</name>
    <dbReference type="NCBI Taxonomy" id="1780"/>
    <lineage>
        <taxon>Bacteria</taxon>
        <taxon>Bacillati</taxon>
        <taxon>Actinomycetota</taxon>
        <taxon>Actinomycetes</taxon>
        <taxon>Mycobacteriales</taxon>
        <taxon>Mycobacteriaceae</taxon>
        <taxon>Mycobacterium</taxon>
    </lineage>
</organism>
<proteinExistence type="predicted"/>
<gene>
    <name evidence="1" type="ORF">A5677_04945</name>
</gene>
<sequence length="65" mass="6458">MKQGELGGPALKALPGSDEDGYGAPAFVSADVAVTSIGAKTSTATQAKSLVAARACRLLTIPHCS</sequence>
<dbReference type="Proteomes" id="UP000092683">
    <property type="component" value="Unassembled WGS sequence"/>
</dbReference>
<dbReference type="AlphaFoldDB" id="A0A1B9CSK6"/>
<reference evidence="1 2" key="1">
    <citation type="submission" date="2016-06" db="EMBL/GenBank/DDBJ databases">
        <authorList>
            <person name="Kjaerup R.B."/>
            <person name="Dalgaard T.S."/>
            <person name="Juul-Madsen H.R."/>
        </authorList>
    </citation>
    <scope>NUCLEOTIDE SEQUENCE [LARGE SCALE GENOMIC DNA]</scope>
    <source>
        <strain evidence="1 2">E3012</strain>
    </source>
</reference>